<reference evidence="2" key="1">
    <citation type="submission" date="2016-04" db="EMBL/GenBank/DDBJ databases">
        <title>Complete Genome Sequences of Twelve Strains of a Stable Defined Moderately Diverse Mouse Microbiota 2 (sDMDMm2).</title>
        <authorList>
            <person name="Uchimura Y."/>
            <person name="Wyss M."/>
            <person name="Brugiroux S."/>
            <person name="Limenitakis J.P."/>
            <person name="Stecher B."/>
            <person name="McCoy K.D."/>
            <person name="Macpherson A.J."/>
        </authorList>
    </citation>
    <scope>NUCLEOTIDE SEQUENCE [LARGE SCALE GENOMIC DNA]</scope>
    <source>
        <strain evidence="2">I48</strain>
    </source>
</reference>
<proteinExistence type="predicted"/>
<dbReference type="EMBL" id="CP015401">
    <property type="protein sequence ID" value="ANU59314.1"/>
    <property type="molecule type" value="Genomic_DNA"/>
</dbReference>
<name>A0A1C7H404_9BACE</name>
<organism evidence="1 2">
    <name type="scientific">Bacteroides caecimuris</name>
    <dbReference type="NCBI Taxonomy" id="1796613"/>
    <lineage>
        <taxon>Bacteria</taxon>
        <taxon>Pseudomonadati</taxon>
        <taxon>Bacteroidota</taxon>
        <taxon>Bacteroidia</taxon>
        <taxon>Bacteroidales</taxon>
        <taxon>Bacteroidaceae</taxon>
        <taxon>Bacteroides</taxon>
    </lineage>
</organism>
<keyword evidence="2" id="KW-1185">Reference proteome</keyword>
<evidence type="ECO:0000313" key="2">
    <source>
        <dbReference type="Proteomes" id="UP000092631"/>
    </source>
</evidence>
<dbReference type="KEGG" id="bcae:A4V03_18535"/>
<dbReference type="AlphaFoldDB" id="A0A1C7H404"/>
<evidence type="ECO:0000313" key="1">
    <source>
        <dbReference type="EMBL" id="ANU59314.1"/>
    </source>
</evidence>
<protein>
    <submittedName>
        <fullName evidence="1">Uncharacterized protein</fullName>
    </submittedName>
</protein>
<dbReference type="Proteomes" id="UP000092631">
    <property type="component" value="Chromosome"/>
</dbReference>
<sequence length="62" mass="7317">MLNFFFQKKKENQECVFMGKKELLQQRIVGFQTSLSAEVRLRKLTLLVDGEDHNTAGREKMR</sequence>
<accession>A0A1C7H404</accession>
<gene>
    <name evidence="1" type="ORF">A4V03_18535</name>
</gene>